<sequence>MSEHETLVMPIAKMARSNDKFRDVVWTGDKTQLVLMAIPEGGEIGGEVHEGHEQLLYFVDGMGHGRIGDAEMQISAGDVAIVPAGQYHNFKNTGTGMMRLYTTYSPPEHAPGTEHDDKAEAEADPNED</sequence>
<evidence type="ECO:0000313" key="4">
    <source>
        <dbReference type="Proteomes" id="UP000645462"/>
    </source>
</evidence>
<dbReference type="InterPro" id="IPR014710">
    <property type="entry name" value="RmlC-like_jellyroll"/>
</dbReference>
<dbReference type="EMBL" id="BMFC01000002">
    <property type="protein sequence ID" value="GGB97009.1"/>
    <property type="molecule type" value="Genomic_DNA"/>
</dbReference>
<dbReference type="InterPro" id="IPR013096">
    <property type="entry name" value="Cupin_2"/>
</dbReference>
<dbReference type="CDD" id="cd02223">
    <property type="entry name" value="cupin_Bh2720-like"/>
    <property type="match status" value="1"/>
</dbReference>
<gene>
    <name evidence="3" type="ORF">GCM10011363_12080</name>
</gene>
<comment type="caution">
    <text evidence="3">The sequence shown here is derived from an EMBL/GenBank/DDBJ whole genome shotgun (WGS) entry which is preliminary data.</text>
</comment>
<evidence type="ECO:0000259" key="2">
    <source>
        <dbReference type="Pfam" id="PF07883"/>
    </source>
</evidence>
<dbReference type="InterPro" id="IPR011051">
    <property type="entry name" value="RmlC_Cupin_sf"/>
</dbReference>
<dbReference type="InterPro" id="IPR052538">
    <property type="entry name" value="Flavonoid_dioxygenase-like"/>
</dbReference>
<dbReference type="Proteomes" id="UP000645462">
    <property type="component" value="Unassembled WGS sequence"/>
</dbReference>
<reference evidence="4" key="1">
    <citation type="journal article" date="2019" name="Int. J. Syst. Evol. Microbiol.">
        <title>The Global Catalogue of Microorganisms (GCM) 10K type strain sequencing project: providing services to taxonomists for standard genome sequencing and annotation.</title>
        <authorList>
            <consortium name="The Broad Institute Genomics Platform"/>
            <consortium name="The Broad Institute Genome Sequencing Center for Infectious Disease"/>
            <person name="Wu L."/>
            <person name="Ma J."/>
        </authorList>
    </citation>
    <scope>NUCLEOTIDE SEQUENCE [LARGE SCALE GENOMIC DNA]</scope>
    <source>
        <strain evidence="4">CGMCC 1.12478</strain>
    </source>
</reference>
<feature type="region of interest" description="Disordered" evidence="1">
    <location>
        <begin position="101"/>
        <end position="128"/>
    </location>
</feature>
<dbReference type="SUPFAM" id="SSF51182">
    <property type="entry name" value="RmlC-like cupins"/>
    <property type="match status" value="1"/>
</dbReference>
<keyword evidence="4" id="KW-1185">Reference proteome</keyword>
<accession>A0ABQ1KEZ8</accession>
<dbReference type="Pfam" id="PF07883">
    <property type="entry name" value="Cupin_2"/>
    <property type="match status" value="1"/>
</dbReference>
<dbReference type="PANTHER" id="PTHR43346">
    <property type="entry name" value="LIGAND BINDING DOMAIN PROTEIN, PUTATIVE (AFU_ORTHOLOGUE AFUA_6G14370)-RELATED"/>
    <property type="match status" value="1"/>
</dbReference>
<organism evidence="3 4">
    <name type="scientific">Marivita lacus</name>
    <dbReference type="NCBI Taxonomy" id="1323742"/>
    <lineage>
        <taxon>Bacteria</taxon>
        <taxon>Pseudomonadati</taxon>
        <taxon>Pseudomonadota</taxon>
        <taxon>Alphaproteobacteria</taxon>
        <taxon>Rhodobacterales</taxon>
        <taxon>Roseobacteraceae</taxon>
        <taxon>Marivita</taxon>
    </lineage>
</organism>
<evidence type="ECO:0000256" key="1">
    <source>
        <dbReference type="SAM" id="MobiDB-lite"/>
    </source>
</evidence>
<name>A0ABQ1KEZ8_9RHOB</name>
<proteinExistence type="predicted"/>
<evidence type="ECO:0000313" key="3">
    <source>
        <dbReference type="EMBL" id="GGB97009.1"/>
    </source>
</evidence>
<feature type="domain" description="Cupin type-2" evidence="2">
    <location>
        <begin position="35"/>
        <end position="103"/>
    </location>
</feature>
<dbReference type="RefSeq" id="WP_229747696.1">
    <property type="nucleotide sequence ID" value="NZ_BMFC01000002.1"/>
</dbReference>
<feature type="compositionally biased region" description="Basic and acidic residues" evidence="1">
    <location>
        <begin position="111"/>
        <end position="121"/>
    </location>
</feature>
<dbReference type="PANTHER" id="PTHR43346:SF1">
    <property type="entry name" value="QUERCETIN 2,3-DIOXYGENASE-RELATED"/>
    <property type="match status" value="1"/>
</dbReference>
<protein>
    <recommendedName>
        <fullName evidence="2">Cupin type-2 domain-containing protein</fullName>
    </recommendedName>
</protein>
<dbReference type="Gene3D" id="2.60.120.10">
    <property type="entry name" value="Jelly Rolls"/>
    <property type="match status" value="1"/>
</dbReference>